<gene>
    <name evidence="1" type="ORF">ABOZ73_06620</name>
</gene>
<sequence length="261" mass="26967">MVHPLPADLSLAPAGPRLADQVADDLAAVFGPEGLAVAASAPGRARQIAMTAPRARGRTHLSSIGALAAAALVGLSAGAYLTPRPSAAPTSNVVAPVQTASIAPVSGDLRPVVSALRRTVHAAPTPAELVAEEEPVAQAAAKPKVVKTARAEPSRAVSKVKARPEAARIEGCPGRQDRRACSHADVMAADRGLRRAYARATKAGVPRPTLVAARERWNDLLRAAPDRPERLVSGYLALSGDLARATNVARADGSPRRYAQS</sequence>
<reference evidence="1" key="1">
    <citation type="submission" date="2024-06" db="EMBL/GenBank/DDBJ databases">
        <title>Caulobacter inopinatus, sp. nov.</title>
        <authorList>
            <person name="Donachie S.P."/>
        </authorList>
    </citation>
    <scope>NUCLEOTIDE SEQUENCE</scope>
    <source>
        <strain evidence="1">73W</strain>
    </source>
</reference>
<protein>
    <submittedName>
        <fullName evidence="1">Uncharacterized protein</fullName>
    </submittedName>
</protein>
<organism evidence="1">
    <name type="scientific">Caulobacter sp. 73W</name>
    <dbReference type="NCBI Taxonomy" id="3161137"/>
    <lineage>
        <taxon>Bacteria</taxon>
        <taxon>Pseudomonadati</taxon>
        <taxon>Pseudomonadota</taxon>
        <taxon>Alphaproteobacteria</taxon>
        <taxon>Caulobacterales</taxon>
        <taxon>Caulobacteraceae</taxon>
        <taxon>Caulobacter</taxon>
    </lineage>
</organism>
<dbReference type="RefSeq" id="WP_369061724.1">
    <property type="nucleotide sequence ID" value="NZ_CP158375.1"/>
</dbReference>
<name>A0AB39KWB4_9CAUL</name>
<dbReference type="EMBL" id="CP158375">
    <property type="protein sequence ID" value="XDO98084.1"/>
    <property type="molecule type" value="Genomic_DNA"/>
</dbReference>
<proteinExistence type="predicted"/>
<evidence type="ECO:0000313" key="1">
    <source>
        <dbReference type="EMBL" id="XDO98084.1"/>
    </source>
</evidence>
<accession>A0AB39KWB4</accession>
<dbReference type="AlphaFoldDB" id="A0AB39KWB4"/>